<dbReference type="InterPro" id="IPR011463">
    <property type="entry name" value="DUF1569"/>
</dbReference>
<dbReference type="Pfam" id="PF07606">
    <property type="entry name" value="DUF1569"/>
    <property type="match status" value="2"/>
</dbReference>
<dbReference type="EMBL" id="CP036426">
    <property type="protein sequence ID" value="QDV32182.1"/>
    <property type="molecule type" value="Genomic_DNA"/>
</dbReference>
<gene>
    <name evidence="2" type="ORF">ElP_00050</name>
</gene>
<proteinExistence type="predicted"/>
<dbReference type="RefSeq" id="WP_145266045.1">
    <property type="nucleotide sequence ID" value="NZ_CP036426.1"/>
</dbReference>
<dbReference type="AlphaFoldDB" id="A0A518GUB5"/>
<reference evidence="2 3" key="1">
    <citation type="submission" date="2019-02" db="EMBL/GenBank/DDBJ databases">
        <title>Deep-cultivation of Planctomycetes and their phenomic and genomic characterization uncovers novel biology.</title>
        <authorList>
            <person name="Wiegand S."/>
            <person name="Jogler M."/>
            <person name="Boedeker C."/>
            <person name="Pinto D."/>
            <person name="Vollmers J."/>
            <person name="Rivas-Marin E."/>
            <person name="Kohn T."/>
            <person name="Peeters S.H."/>
            <person name="Heuer A."/>
            <person name="Rast P."/>
            <person name="Oberbeckmann S."/>
            <person name="Bunk B."/>
            <person name="Jeske O."/>
            <person name="Meyerdierks A."/>
            <person name="Storesund J.E."/>
            <person name="Kallscheuer N."/>
            <person name="Luecker S."/>
            <person name="Lage O.M."/>
            <person name="Pohl T."/>
            <person name="Merkel B.J."/>
            <person name="Hornburger P."/>
            <person name="Mueller R.-W."/>
            <person name="Bruemmer F."/>
            <person name="Labrenz M."/>
            <person name="Spormann A.M."/>
            <person name="Op den Camp H."/>
            <person name="Overmann J."/>
            <person name="Amann R."/>
            <person name="Jetten M.S.M."/>
            <person name="Mascher T."/>
            <person name="Medema M.H."/>
            <person name="Devos D.P."/>
            <person name="Kaster A.-K."/>
            <person name="Ovreas L."/>
            <person name="Rohde M."/>
            <person name="Galperin M.Y."/>
            <person name="Jogler C."/>
        </authorList>
    </citation>
    <scope>NUCLEOTIDE SEQUENCE [LARGE SCALE GENOMIC DNA]</scope>
    <source>
        <strain evidence="2 3">ElP</strain>
    </source>
</reference>
<dbReference type="Proteomes" id="UP000317835">
    <property type="component" value="Chromosome"/>
</dbReference>
<evidence type="ECO:0008006" key="4">
    <source>
        <dbReference type="Google" id="ProtNLM"/>
    </source>
</evidence>
<dbReference type="Gene3D" id="1.20.120.450">
    <property type="entry name" value="dinb family like domain"/>
    <property type="match status" value="1"/>
</dbReference>
<protein>
    <recommendedName>
        <fullName evidence="4">DUF1569 domain-containing protein</fullName>
    </recommendedName>
</protein>
<evidence type="ECO:0000313" key="3">
    <source>
        <dbReference type="Proteomes" id="UP000317835"/>
    </source>
</evidence>
<dbReference type="InterPro" id="IPR034660">
    <property type="entry name" value="DinB/YfiT-like"/>
</dbReference>
<dbReference type="KEGG" id="tpla:ElP_00050"/>
<evidence type="ECO:0000313" key="2">
    <source>
        <dbReference type="EMBL" id="QDV32182.1"/>
    </source>
</evidence>
<feature type="region of interest" description="Disordered" evidence="1">
    <location>
        <begin position="49"/>
        <end position="75"/>
    </location>
</feature>
<organism evidence="2 3">
    <name type="scientific">Tautonia plasticadhaerens</name>
    <dbReference type="NCBI Taxonomy" id="2527974"/>
    <lineage>
        <taxon>Bacteria</taxon>
        <taxon>Pseudomonadati</taxon>
        <taxon>Planctomycetota</taxon>
        <taxon>Planctomycetia</taxon>
        <taxon>Isosphaerales</taxon>
        <taxon>Isosphaeraceae</taxon>
        <taxon>Tautonia</taxon>
    </lineage>
</organism>
<feature type="compositionally biased region" description="Pro residues" evidence="1">
    <location>
        <begin position="54"/>
        <end position="64"/>
    </location>
</feature>
<keyword evidence="3" id="KW-1185">Reference proteome</keyword>
<sequence>MPDRRPLRFDRLDDVPGEVDRLLLGHRTVGGWSLAQICSHLAAALRLTAEAPSGPGPGPQPSPGATPSGGTRAQATYRRLLFRSETFPEGVEMPSLALHPGPPEADPLAAASALRDAVSRFLDAPGPFPEHPMLGAMDREQWLRFHRIHCAHHLSFVLPPAPDTVTGP</sequence>
<evidence type="ECO:0000256" key="1">
    <source>
        <dbReference type="SAM" id="MobiDB-lite"/>
    </source>
</evidence>
<accession>A0A518GUB5</accession>
<name>A0A518GUB5_9BACT</name>
<dbReference type="SUPFAM" id="SSF109854">
    <property type="entry name" value="DinB/YfiT-like putative metalloenzymes"/>
    <property type="match status" value="1"/>
</dbReference>
<dbReference type="OrthoDB" id="282689at2"/>